<dbReference type="STRING" id="1188319.OYT1_02101"/>
<dbReference type="KEGG" id="fam:OYT1_ch0068"/>
<reference evidence="1 2" key="1">
    <citation type="submission" date="2018-06" db="EMBL/GenBank/DDBJ databases">
        <title>OYT1 Genome Sequencing.</title>
        <authorList>
            <person name="Kato S."/>
            <person name="Itoh T."/>
            <person name="Ohkuma M."/>
        </authorList>
    </citation>
    <scope>NUCLEOTIDE SEQUENCE [LARGE SCALE GENOMIC DNA]</scope>
    <source>
        <strain evidence="1 2">OYT1</strain>
    </source>
</reference>
<organism evidence="1 2">
    <name type="scientific">Ferriphaselus amnicola</name>
    <dbReference type="NCBI Taxonomy" id="1188319"/>
    <lineage>
        <taxon>Bacteria</taxon>
        <taxon>Pseudomonadati</taxon>
        <taxon>Pseudomonadota</taxon>
        <taxon>Betaproteobacteria</taxon>
        <taxon>Nitrosomonadales</taxon>
        <taxon>Gallionellaceae</taxon>
        <taxon>Ferriphaselus</taxon>
    </lineage>
</organism>
<evidence type="ECO:0000313" key="2">
    <source>
        <dbReference type="Proteomes" id="UP000033070"/>
    </source>
</evidence>
<name>A0A2Z6G8C6_9PROT</name>
<protein>
    <submittedName>
        <fullName evidence="1">Uncharacterized protein</fullName>
    </submittedName>
</protein>
<dbReference type="Proteomes" id="UP000033070">
    <property type="component" value="Chromosome"/>
</dbReference>
<accession>A0A2Z6G8C6</accession>
<dbReference type="AlphaFoldDB" id="A0A2Z6G8C6"/>
<dbReference type="RefSeq" id="WP_062627216.1">
    <property type="nucleotide sequence ID" value="NZ_AP018738.1"/>
</dbReference>
<proteinExistence type="predicted"/>
<dbReference type="OrthoDB" id="8588195at2"/>
<evidence type="ECO:0000313" key="1">
    <source>
        <dbReference type="EMBL" id="BBE49644.1"/>
    </source>
</evidence>
<dbReference type="EMBL" id="AP018738">
    <property type="protein sequence ID" value="BBE49644.1"/>
    <property type="molecule type" value="Genomic_DNA"/>
</dbReference>
<gene>
    <name evidence="1" type="ORF">OYT1_ch0068</name>
</gene>
<keyword evidence="2" id="KW-1185">Reference proteome</keyword>
<sequence>MINPFETQKERELFFTDSPAGQVERALELLTGLYEFKVERGTQANSLRINYDIQHYSLEGLEHALVDEGFRFEDNALRKLGRKLIYYCEDVQYHNLKMPEWQTKTRGREIFVKVYEHHSHGDHDETPKELRDFK</sequence>